<gene>
    <name evidence="8" type="ORF">SAMN06295937_1004164</name>
</gene>
<keyword evidence="8" id="KW-0645">Protease</keyword>
<feature type="domain" description="Band 7" evidence="7">
    <location>
        <begin position="25"/>
        <end position="199"/>
    </location>
</feature>
<evidence type="ECO:0000313" key="8">
    <source>
        <dbReference type="EMBL" id="SKB38316.1"/>
    </source>
</evidence>
<comment type="subcellular location">
    <subcellularLocation>
        <location evidence="1">Membrane</location>
        <topology evidence="1">Single-pass membrane protein</topology>
    </subcellularLocation>
</comment>
<dbReference type="InterPro" id="IPR010200">
    <property type="entry name" value="HflC"/>
</dbReference>
<keyword evidence="3" id="KW-0812">Transmembrane</keyword>
<evidence type="ECO:0000256" key="3">
    <source>
        <dbReference type="ARBA" id="ARBA00022692"/>
    </source>
</evidence>
<evidence type="ECO:0000256" key="5">
    <source>
        <dbReference type="ARBA" id="ARBA00023136"/>
    </source>
</evidence>
<dbReference type="AlphaFoldDB" id="A0A1T5ATQ6"/>
<keyword evidence="5" id="KW-0472">Membrane</keyword>
<proteinExistence type="inferred from homology"/>
<dbReference type="GO" id="GO:0006508">
    <property type="term" value="P:proteolysis"/>
    <property type="evidence" value="ECO:0007669"/>
    <property type="project" value="UniProtKB-KW"/>
</dbReference>
<dbReference type="RefSeq" id="WP_079637563.1">
    <property type="nucleotide sequence ID" value="NZ_FUYP01000004.1"/>
</dbReference>
<dbReference type="Pfam" id="PF01145">
    <property type="entry name" value="Band_7"/>
    <property type="match status" value="1"/>
</dbReference>
<comment type="function">
    <text evidence="6">HflC and HflK could regulate a protease.</text>
</comment>
<dbReference type="InterPro" id="IPR036013">
    <property type="entry name" value="Band_7/SPFH_dom_sf"/>
</dbReference>
<protein>
    <recommendedName>
        <fullName evidence="6">Protein HflC</fullName>
    </recommendedName>
</protein>
<reference evidence="9" key="1">
    <citation type="submission" date="2017-02" db="EMBL/GenBank/DDBJ databases">
        <authorList>
            <person name="Varghese N."/>
            <person name="Submissions S."/>
        </authorList>
    </citation>
    <scope>NUCLEOTIDE SEQUENCE [LARGE SCALE GENOMIC DNA]</scope>
    <source>
        <strain evidence="9">R11H</strain>
    </source>
</reference>
<dbReference type="OrthoDB" id="9812991at2"/>
<evidence type="ECO:0000259" key="7">
    <source>
        <dbReference type="SMART" id="SM00244"/>
    </source>
</evidence>
<dbReference type="Gene3D" id="3.30.479.30">
    <property type="entry name" value="Band 7 domain"/>
    <property type="match status" value="1"/>
</dbReference>
<evidence type="ECO:0000256" key="2">
    <source>
        <dbReference type="ARBA" id="ARBA00007862"/>
    </source>
</evidence>
<name>A0A1T5ATQ6_9SPHN</name>
<dbReference type="GO" id="GO:0008233">
    <property type="term" value="F:peptidase activity"/>
    <property type="evidence" value="ECO:0007669"/>
    <property type="project" value="UniProtKB-KW"/>
</dbReference>
<dbReference type="GO" id="GO:0016020">
    <property type="term" value="C:membrane"/>
    <property type="evidence" value="ECO:0007669"/>
    <property type="project" value="UniProtKB-SubCell"/>
</dbReference>
<dbReference type="Proteomes" id="UP000190044">
    <property type="component" value="Unassembled WGS sequence"/>
</dbReference>
<sequence>MLDNFLRRPLRLLIGLLALLVLVSMTVSIVPEDKQALILRFGEIRATVNKYKKGEDFGHSGAGLVLRMPFFDNIQVIDKRILGINMERQQVLSTDQQRLQVDAFARFRITDPVRMYTAIRTEDRLQQQLATILGSSLRNELGKRTFATLLSPERGAVMDNIQIALNREARKYGAEIIDVRIKRADLPEGATLDAAYNRMRTARQQEATAIRAEGQKEAQIIRGNADGEAARIYAASYGKDPEFYDFYRSMISYRQTFLGDDSSGATSIILSPDNEYLKQFHGD</sequence>
<comment type="similarity">
    <text evidence="2 6">Belongs to the band 7/mec-2 family. HflC subfamily.</text>
</comment>
<dbReference type="EMBL" id="FUYP01000004">
    <property type="protein sequence ID" value="SKB38316.1"/>
    <property type="molecule type" value="Genomic_DNA"/>
</dbReference>
<dbReference type="PANTHER" id="PTHR42911">
    <property type="entry name" value="MODULATOR OF FTSH PROTEASE HFLC"/>
    <property type="match status" value="1"/>
</dbReference>
<keyword evidence="9" id="KW-1185">Reference proteome</keyword>
<evidence type="ECO:0000256" key="4">
    <source>
        <dbReference type="ARBA" id="ARBA00022989"/>
    </source>
</evidence>
<dbReference type="SMART" id="SM00244">
    <property type="entry name" value="PHB"/>
    <property type="match status" value="1"/>
</dbReference>
<evidence type="ECO:0000256" key="6">
    <source>
        <dbReference type="PIRNR" id="PIRNR005651"/>
    </source>
</evidence>
<keyword evidence="4" id="KW-1133">Transmembrane helix</keyword>
<dbReference type="SUPFAM" id="SSF117892">
    <property type="entry name" value="Band 7/SPFH domain"/>
    <property type="match status" value="1"/>
</dbReference>
<dbReference type="CDD" id="cd03405">
    <property type="entry name" value="SPFH_HflC"/>
    <property type="match status" value="1"/>
</dbReference>
<dbReference type="PANTHER" id="PTHR42911:SF1">
    <property type="entry name" value="MODULATOR OF FTSH PROTEASE HFLC"/>
    <property type="match status" value="1"/>
</dbReference>
<evidence type="ECO:0000256" key="1">
    <source>
        <dbReference type="ARBA" id="ARBA00004167"/>
    </source>
</evidence>
<dbReference type="PIRSF" id="PIRSF005651">
    <property type="entry name" value="HflC"/>
    <property type="match status" value="1"/>
</dbReference>
<accession>A0A1T5ATQ6</accession>
<evidence type="ECO:0000313" key="9">
    <source>
        <dbReference type="Proteomes" id="UP000190044"/>
    </source>
</evidence>
<organism evidence="8 9">
    <name type="scientific">Sphingopyxis flava</name>
    <dbReference type="NCBI Taxonomy" id="1507287"/>
    <lineage>
        <taxon>Bacteria</taxon>
        <taxon>Pseudomonadati</taxon>
        <taxon>Pseudomonadota</taxon>
        <taxon>Alphaproteobacteria</taxon>
        <taxon>Sphingomonadales</taxon>
        <taxon>Sphingomonadaceae</taxon>
        <taxon>Sphingopyxis</taxon>
    </lineage>
</organism>
<dbReference type="InterPro" id="IPR001107">
    <property type="entry name" value="Band_7"/>
</dbReference>
<keyword evidence="8" id="KW-0378">Hydrolase</keyword>